<keyword evidence="8" id="KW-1185">Reference proteome</keyword>
<keyword evidence="4" id="KW-0694">RNA-binding</keyword>
<dbReference type="RefSeq" id="WP_379876668.1">
    <property type="nucleotide sequence ID" value="NZ_JBHUIP010000012.1"/>
</dbReference>
<dbReference type="InterPro" id="IPR006224">
    <property type="entry name" value="PsdUridine_synth_RluA-like_CS"/>
</dbReference>
<dbReference type="CDD" id="cd02869">
    <property type="entry name" value="PseudoU_synth_RluA_like"/>
    <property type="match status" value="1"/>
</dbReference>
<dbReference type="SUPFAM" id="SSF55120">
    <property type="entry name" value="Pseudouridine synthase"/>
    <property type="match status" value="1"/>
</dbReference>
<dbReference type="GO" id="GO:0016853">
    <property type="term" value="F:isomerase activity"/>
    <property type="evidence" value="ECO:0007669"/>
    <property type="project" value="UniProtKB-KW"/>
</dbReference>
<keyword evidence="2 5" id="KW-0413">Isomerase</keyword>
<reference evidence="8" key="1">
    <citation type="journal article" date="2019" name="Int. J. Syst. Evol. Microbiol.">
        <title>The Global Catalogue of Microorganisms (GCM) 10K type strain sequencing project: providing services to taxonomists for standard genome sequencing and annotation.</title>
        <authorList>
            <consortium name="The Broad Institute Genomics Platform"/>
            <consortium name="The Broad Institute Genome Sequencing Center for Infectious Disease"/>
            <person name="Wu L."/>
            <person name="Ma J."/>
        </authorList>
    </citation>
    <scope>NUCLEOTIDE SEQUENCE [LARGE SCALE GENOMIC DNA]</scope>
    <source>
        <strain evidence="8">CGMCC 1.19062</strain>
    </source>
</reference>
<name>A0ABW5DSL7_9PROT</name>
<accession>A0ABW5DSL7</accession>
<evidence type="ECO:0000256" key="1">
    <source>
        <dbReference type="ARBA" id="ARBA00010876"/>
    </source>
</evidence>
<dbReference type="EC" id="5.4.99.-" evidence="5"/>
<dbReference type="CDD" id="cd00165">
    <property type="entry name" value="S4"/>
    <property type="match status" value="1"/>
</dbReference>
<dbReference type="Gene3D" id="3.10.290.10">
    <property type="entry name" value="RNA-binding S4 domain"/>
    <property type="match status" value="1"/>
</dbReference>
<evidence type="ECO:0000313" key="8">
    <source>
        <dbReference type="Proteomes" id="UP001597295"/>
    </source>
</evidence>
<evidence type="ECO:0000313" key="7">
    <source>
        <dbReference type="EMBL" id="MFD2263643.1"/>
    </source>
</evidence>
<comment type="caution">
    <text evidence="7">The sequence shown here is derived from an EMBL/GenBank/DDBJ whole genome shotgun (WGS) entry which is preliminary data.</text>
</comment>
<dbReference type="SUPFAM" id="SSF55174">
    <property type="entry name" value="Alpha-L RNA-binding motif"/>
    <property type="match status" value="1"/>
</dbReference>
<dbReference type="Proteomes" id="UP001597295">
    <property type="component" value="Unassembled WGS sequence"/>
</dbReference>
<comment type="catalytic activity">
    <reaction evidence="5">
        <text>a uridine in RNA = a pseudouridine in RNA</text>
        <dbReference type="Rhea" id="RHEA:48348"/>
        <dbReference type="Rhea" id="RHEA-COMP:12068"/>
        <dbReference type="Rhea" id="RHEA-COMP:12069"/>
        <dbReference type="ChEBI" id="CHEBI:65314"/>
        <dbReference type="ChEBI" id="CHEBI:65315"/>
    </reaction>
</comment>
<dbReference type="PANTHER" id="PTHR21600">
    <property type="entry name" value="MITOCHONDRIAL RNA PSEUDOURIDINE SYNTHASE"/>
    <property type="match status" value="1"/>
</dbReference>
<dbReference type="InterPro" id="IPR020103">
    <property type="entry name" value="PsdUridine_synth_cat_dom_sf"/>
</dbReference>
<proteinExistence type="inferred from homology"/>
<dbReference type="InterPro" id="IPR006225">
    <property type="entry name" value="PsdUridine_synth_RluC/D"/>
</dbReference>
<dbReference type="Pfam" id="PF00849">
    <property type="entry name" value="PseudoU_synth_2"/>
    <property type="match status" value="1"/>
</dbReference>
<sequence length="316" mass="34461">MSVELVTVAEEDGEARLDRWFKRHYPGLAFGKLAKLCRTGQVRIDGKRCDPSDRIEPGVVIRVPPLGDIDSPPPPREVSDRDAADLKARVLFKDKDVLIINKPAGLAVQGGSGTTHHLDGMLSALQYDSIDKPRLVHRLDRDTSGVLVLARTAAAANALAAAFKSRETEKVYWAICAGIPPLDEGTIDLKLAKKGGPQGERVAVSGEEGLRAITHYRTIDSAPPKACWIRLEPETGRTHQLRVHCQAMGTPILGDVKYGASAAILQGVDHPRQLHLHARSLRLPHPKGGYIDVTAPPPPHMLTTFRYFGFSPGDDR</sequence>
<dbReference type="InterPro" id="IPR006145">
    <property type="entry name" value="PsdUridine_synth_RsuA/RluA"/>
</dbReference>
<dbReference type="InterPro" id="IPR002942">
    <property type="entry name" value="S4_RNA-bd"/>
</dbReference>
<comment type="catalytic activity">
    <reaction evidence="3">
        <text>uridine(1911/1915/1917) in 23S rRNA = pseudouridine(1911/1915/1917) in 23S rRNA</text>
        <dbReference type="Rhea" id="RHEA:42524"/>
        <dbReference type="Rhea" id="RHEA-COMP:10097"/>
        <dbReference type="Rhea" id="RHEA-COMP:10098"/>
        <dbReference type="ChEBI" id="CHEBI:65314"/>
        <dbReference type="ChEBI" id="CHEBI:65315"/>
        <dbReference type="EC" id="5.4.99.23"/>
    </reaction>
</comment>
<dbReference type="InterPro" id="IPR050188">
    <property type="entry name" value="RluA_PseudoU_synthase"/>
</dbReference>
<gene>
    <name evidence="7" type="ORF">ACFSM5_12155</name>
</gene>
<comment type="function">
    <text evidence="5">Responsible for synthesis of pseudouridine from uracil.</text>
</comment>
<evidence type="ECO:0000256" key="3">
    <source>
        <dbReference type="ARBA" id="ARBA00036882"/>
    </source>
</evidence>
<comment type="similarity">
    <text evidence="1 5">Belongs to the pseudouridine synthase RluA family.</text>
</comment>
<evidence type="ECO:0000256" key="4">
    <source>
        <dbReference type="PROSITE-ProRule" id="PRU00182"/>
    </source>
</evidence>
<dbReference type="PROSITE" id="PS01129">
    <property type="entry name" value="PSI_RLU"/>
    <property type="match status" value="1"/>
</dbReference>
<dbReference type="SMART" id="SM00363">
    <property type="entry name" value="S4"/>
    <property type="match status" value="1"/>
</dbReference>
<dbReference type="NCBIfam" id="TIGR00005">
    <property type="entry name" value="rluA_subfam"/>
    <property type="match status" value="1"/>
</dbReference>
<feature type="domain" description="RNA-binding S4" evidence="6">
    <location>
        <begin position="15"/>
        <end position="79"/>
    </location>
</feature>
<evidence type="ECO:0000256" key="2">
    <source>
        <dbReference type="ARBA" id="ARBA00023235"/>
    </source>
</evidence>
<evidence type="ECO:0000256" key="5">
    <source>
        <dbReference type="RuleBase" id="RU362028"/>
    </source>
</evidence>
<dbReference type="PANTHER" id="PTHR21600:SF44">
    <property type="entry name" value="RIBOSOMAL LARGE SUBUNIT PSEUDOURIDINE SYNTHASE D"/>
    <property type="match status" value="1"/>
</dbReference>
<dbReference type="Gene3D" id="3.30.2350.10">
    <property type="entry name" value="Pseudouridine synthase"/>
    <property type="match status" value="1"/>
</dbReference>
<evidence type="ECO:0000259" key="6">
    <source>
        <dbReference type="SMART" id="SM00363"/>
    </source>
</evidence>
<dbReference type="EMBL" id="JBHUIP010000012">
    <property type="protein sequence ID" value="MFD2263643.1"/>
    <property type="molecule type" value="Genomic_DNA"/>
</dbReference>
<dbReference type="InterPro" id="IPR036986">
    <property type="entry name" value="S4_RNA-bd_sf"/>
</dbReference>
<organism evidence="7 8">
    <name type="scientific">Lacibacterium aquatile</name>
    <dbReference type="NCBI Taxonomy" id="1168082"/>
    <lineage>
        <taxon>Bacteria</taxon>
        <taxon>Pseudomonadati</taxon>
        <taxon>Pseudomonadota</taxon>
        <taxon>Alphaproteobacteria</taxon>
        <taxon>Rhodospirillales</taxon>
        <taxon>Rhodospirillaceae</taxon>
    </lineage>
</organism>
<protein>
    <recommendedName>
        <fullName evidence="5">Pseudouridine synthase</fullName>
        <ecNumber evidence="5">5.4.99.-</ecNumber>
    </recommendedName>
</protein>
<dbReference type="PROSITE" id="PS50889">
    <property type="entry name" value="S4"/>
    <property type="match status" value="1"/>
</dbReference>